<feature type="domain" description="Histidine kinase/HSP90-like ATPase" evidence="6">
    <location>
        <begin position="291"/>
        <end position="386"/>
    </location>
</feature>
<dbReference type="Pfam" id="PF19354">
    <property type="entry name" value="DUF5931"/>
    <property type="match status" value="1"/>
</dbReference>
<keyword evidence="9" id="KW-1185">Reference proteome</keyword>
<name>A0A7W3T449_9ACTN</name>
<evidence type="ECO:0000259" key="6">
    <source>
        <dbReference type="Pfam" id="PF02518"/>
    </source>
</evidence>
<sequence length="390" mass="40700">MSVERPLWRALAGYRVLTLLYAIGLFVLSAPEYGRPWIGVGYLGVLAVWTVVTLPRVGSAGRCTAGFLTADMVVAVSGILLTPLADPHREVNPTLPSIWVAGSVLAVAIRGGWRWAAVASAVVGIANLIENGGFSRSTVHNVLLVSVAAVAIGYVVEVARASERTLARALRIEAAGRERERLARDIHDGVLQVLAMVRRRGDELGGEAADLGRRAGEQEAALRALITGAPPLDAPADRVAPRDPGTARPGSAPGDRADLRALLAARARDRVTFAGPAGPVLLPTATAREVDAAVAAALDNVERHAAGPDGEPARAWVLLEDEGGTVLVTVRDEGPGIPAGRLEAAAREGRLGVSHSIRGRLREVGGGARWTSVPGEGTEVEMTVPRGTDA</sequence>
<evidence type="ECO:0000313" key="9">
    <source>
        <dbReference type="Proteomes" id="UP000530234"/>
    </source>
</evidence>
<dbReference type="InterPro" id="IPR003594">
    <property type="entry name" value="HATPase_dom"/>
</dbReference>
<dbReference type="PANTHER" id="PTHR24421">
    <property type="entry name" value="NITRATE/NITRITE SENSOR PROTEIN NARX-RELATED"/>
    <property type="match status" value="1"/>
</dbReference>
<dbReference type="GO" id="GO:0000160">
    <property type="term" value="P:phosphorelay signal transduction system"/>
    <property type="evidence" value="ECO:0007669"/>
    <property type="project" value="UniProtKB-KW"/>
</dbReference>
<feature type="region of interest" description="Disordered" evidence="4">
    <location>
        <begin position="367"/>
        <end position="390"/>
    </location>
</feature>
<evidence type="ECO:0000256" key="2">
    <source>
        <dbReference type="ARBA" id="ARBA00022777"/>
    </source>
</evidence>
<evidence type="ECO:0000313" key="8">
    <source>
        <dbReference type="EMBL" id="MBB0230599.1"/>
    </source>
</evidence>
<feature type="domain" description="DUF5931" evidence="7">
    <location>
        <begin position="1"/>
        <end position="167"/>
    </location>
</feature>
<dbReference type="Proteomes" id="UP000530234">
    <property type="component" value="Unassembled WGS sequence"/>
</dbReference>
<dbReference type="Gene3D" id="3.30.565.10">
    <property type="entry name" value="Histidine kinase-like ATPase, C-terminal domain"/>
    <property type="match status" value="1"/>
</dbReference>
<reference evidence="9" key="1">
    <citation type="submission" date="2019-10" db="EMBL/GenBank/DDBJ databases">
        <title>Streptomyces sp. nov., a novel actinobacterium isolated from alkaline environment.</title>
        <authorList>
            <person name="Golinska P."/>
        </authorList>
    </citation>
    <scope>NUCLEOTIDE SEQUENCE [LARGE SCALE GENOMIC DNA]</scope>
    <source>
        <strain evidence="9">DSM 42108</strain>
    </source>
</reference>
<keyword evidence="5" id="KW-0472">Membrane</keyword>
<dbReference type="SUPFAM" id="SSF55874">
    <property type="entry name" value="ATPase domain of HSP90 chaperone/DNA topoisomerase II/histidine kinase"/>
    <property type="match status" value="1"/>
</dbReference>
<gene>
    <name evidence="8" type="ORF">FOE67_14010</name>
</gene>
<evidence type="ECO:0000259" key="7">
    <source>
        <dbReference type="Pfam" id="PF19354"/>
    </source>
</evidence>
<dbReference type="NCBIfam" id="NF047322">
    <property type="entry name" value="HK_morpho_MacS"/>
    <property type="match status" value="1"/>
</dbReference>
<feature type="transmembrane region" description="Helical" evidence="5">
    <location>
        <begin position="66"/>
        <end position="85"/>
    </location>
</feature>
<dbReference type="InterPro" id="IPR045975">
    <property type="entry name" value="DUF5931"/>
</dbReference>
<proteinExistence type="predicted"/>
<evidence type="ECO:0000256" key="1">
    <source>
        <dbReference type="ARBA" id="ARBA00022679"/>
    </source>
</evidence>
<keyword evidence="3" id="KW-0902">Two-component regulatory system</keyword>
<feature type="transmembrane region" description="Helical" evidence="5">
    <location>
        <begin position="12"/>
        <end position="30"/>
    </location>
</feature>
<keyword evidence="5" id="KW-0812">Transmembrane</keyword>
<dbReference type="PANTHER" id="PTHR24421:SF61">
    <property type="entry name" value="OXYGEN SENSOR HISTIDINE KINASE NREB"/>
    <property type="match status" value="1"/>
</dbReference>
<feature type="region of interest" description="Disordered" evidence="4">
    <location>
        <begin position="230"/>
        <end position="256"/>
    </location>
</feature>
<evidence type="ECO:0000256" key="4">
    <source>
        <dbReference type="SAM" id="MobiDB-lite"/>
    </source>
</evidence>
<evidence type="ECO:0000256" key="3">
    <source>
        <dbReference type="ARBA" id="ARBA00023012"/>
    </source>
</evidence>
<protein>
    <submittedName>
        <fullName evidence="8">Sensor histidine kinase</fullName>
    </submittedName>
</protein>
<organism evidence="8 9">
    <name type="scientific">Streptomyces calidiresistens</name>
    <dbReference type="NCBI Taxonomy" id="1485586"/>
    <lineage>
        <taxon>Bacteria</taxon>
        <taxon>Bacillati</taxon>
        <taxon>Actinomycetota</taxon>
        <taxon>Actinomycetes</taxon>
        <taxon>Kitasatosporales</taxon>
        <taxon>Streptomycetaceae</taxon>
        <taxon>Streptomyces</taxon>
    </lineage>
</organism>
<feature type="transmembrane region" description="Helical" evidence="5">
    <location>
        <begin position="36"/>
        <end position="54"/>
    </location>
</feature>
<evidence type="ECO:0000256" key="5">
    <source>
        <dbReference type="SAM" id="Phobius"/>
    </source>
</evidence>
<keyword evidence="5" id="KW-1133">Transmembrane helix</keyword>
<dbReference type="EMBL" id="VKHS01000312">
    <property type="protein sequence ID" value="MBB0230599.1"/>
    <property type="molecule type" value="Genomic_DNA"/>
</dbReference>
<keyword evidence="1" id="KW-0808">Transferase</keyword>
<dbReference type="RefSeq" id="WP_182664209.1">
    <property type="nucleotide sequence ID" value="NZ_VKHS01000312.1"/>
</dbReference>
<feature type="transmembrane region" description="Helical" evidence="5">
    <location>
        <begin position="97"/>
        <end position="126"/>
    </location>
</feature>
<dbReference type="InterPro" id="IPR036890">
    <property type="entry name" value="HATPase_C_sf"/>
</dbReference>
<feature type="transmembrane region" description="Helical" evidence="5">
    <location>
        <begin position="138"/>
        <end position="156"/>
    </location>
</feature>
<dbReference type="Pfam" id="PF02518">
    <property type="entry name" value="HATPase_c"/>
    <property type="match status" value="1"/>
</dbReference>
<keyword evidence="2 8" id="KW-0418">Kinase</keyword>
<dbReference type="GO" id="GO:0016301">
    <property type="term" value="F:kinase activity"/>
    <property type="evidence" value="ECO:0007669"/>
    <property type="project" value="UniProtKB-KW"/>
</dbReference>
<dbReference type="AlphaFoldDB" id="A0A7W3T449"/>
<dbReference type="InterPro" id="IPR050482">
    <property type="entry name" value="Sensor_HK_TwoCompSys"/>
</dbReference>
<accession>A0A7W3T449</accession>
<comment type="caution">
    <text evidence="8">The sequence shown here is derived from an EMBL/GenBank/DDBJ whole genome shotgun (WGS) entry which is preliminary data.</text>
</comment>